<gene>
    <name evidence="1" type="ORF">ACFSCV_13095</name>
</gene>
<evidence type="ECO:0000313" key="2">
    <source>
        <dbReference type="Proteomes" id="UP001597308"/>
    </source>
</evidence>
<keyword evidence="2" id="KW-1185">Reference proteome</keyword>
<proteinExistence type="predicted"/>
<evidence type="ECO:0000313" key="1">
    <source>
        <dbReference type="EMBL" id="MFD1703939.1"/>
    </source>
</evidence>
<reference evidence="2" key="1">
    <citation type="journal article" date="2019" name="Int. J. Syst. Evol. Microbiol.">
        <title>The Global Catalogue of Microorganisms (GCM) 10K type strain sequencing project: providing services to taxonomists for standard genome sequencing and annotation.</title>
        <authorList>
            <consortium name="The Broad Institute Genomics Platform"/>
            <consortium name="The Broad Institute Genome Sequencing Center for Infectious Disease"/>
            <person name="Wu L."/>
            <person name="Ma J."/>
        </authorList>
    </citation>
    <scope>NUCLEOTIDE SEQUENCE [LARGE SCALE GENOMIC DNA]</scope>
    <source>
        <strain evidence="2">KCTC 23707</strain>
    </source>
</reference>
<comment type="caution">
    <text evidence="1">The sequence shown here is derived from an EMBL/GenBank/DDBJ whole genome shotgun (WGS) entry which is preliminary data.</text>
</comment>
<accession>A0ABW4K8B4</accession>
<dbReference type="Proteomes" id="UP001597308">
    <property type="component" value="Unassembled WGS sequence"/>
</dbReference>
<protein>
    <submittedName>
        <fullName evidence="1">Uncharacterized protein</fullName>
    </submittedName>
</protein>
<dbReference type="RefSeq" id="WP_378800029.1">
    <property type="nucleotide sequence ID" value="NZ_JBHUER010000009.1"/>
</dbReference>
<sequence length="98" mass="10783">MTPADACLVLPVDFDECEAIIIAKGWLSDVKAVVGEARYSLTFYDPVRLVEEAEDEMEKGGIFFEQNLVIVRSVTRSNMEKALVFLVTTGQIAALVAD</sequence>
<dbReference type="EMBL" id="JBHUER010000009">
    <property type="protein sequence ID" value="MFD1703939.1"/>
    <property type="molecule type" value="Genomic_DNA"/>
</dbReference>
<name>A0ABW4K8B4_9HYPH</name>
<organism evidence="1 2">
    <name type="scientific">Methylopila henanensis</name>
    <dbReference type="NCBI Taxonomy" id="873516"/>
    <lineage>
        <taxon>Bacteria</taxon>
        <taxon>Pseudomonadati</taxon>
        <taxon>Pseudomonadota</taxon>
        <taxon>Alphaproteobacteria</taxon>
        <taxon>Hyphomicrobiales</taxon>
        <taxon>Methylopilaceae</taxon>
        <taxon>Methylopila</taxon>
    </lineage>
</organism>